<gene>
    <name evidence="7" type="primary">uvsE</name>
    <name evidence="7" type="ORF">EPD60_10995</name>
</gene>
<evidence type="ECO:0000256" key="6">
    <source>
        <dbReference type="ARBA" id="ARBA00023204"/>
    </source>
</evidence>
<dbReference type="Gene3D" id="3.20.20.150">
    <property type="entry name" value="Divalent-metal-dependent TIM barrel enzymes"/>
    <property type="match status" value="1"/>
</dbReference>
<dbReference type="InterPro" id="IPR036237">
    <property type="entry name" value="Xyl_isomerase-like_sf"/>
</dbReference>
<keyword evidence="1" id="KW-0540">Nuclease</keyword>
<dbReference type="PANTHER" id="PTHR31290">
    <property type="entry name" value="UV-DAMAGE ENDONUCLEASE"/>
    <property type="match status" value="1"/>
</dbReference>
<dbReference type="Proteomes" id="UP000295334">
    <property type="component" value="Unassembled WGS sequence"/>
</dbReference>
<reference evidence="7 8" key="1">
    <citation type="submission" date="2019-03" db="EMBL/GenBank/DDBJ databases">
        <authorList>
            <person name="Kim M.K.M."/>
        </authorList>
    </citation>
    <scope>NUCLEOTIDE SEQUENCE [LARGE SCALE GENOMIC DNA]</scope>
    <source>
        <strain evidence="7 8">17J68-12</strain>
    </source>
</reference>
<dbReference type="NCBIfam" id="TIGR00629">
    <property type="entry name" value="uvde"/>
    <property type="match status" value="1"/>
</dbReference>
<name>A0A4R1BBW2_9BACT</name>
<keyword evidence="2 7" id="KW-0255">Endonuclease</keyword>
<dbReference type="SUPFAM" id="SSF51658">
    <property type="entry name" value="Xylose isomerase-like"/>
    <property type="match status" value="1"/>
</dbReference>
<evidence type="ECO:0000256" key="3">
    <source>
        <dbReference type="ARBA" id="ARBA00022763"/>
    </source>
</evidence>
<evidence type="ECO:0000256" key="4">
    <source>
        <dbReference type="ARBA" id="ARBA00022769"/>
    </source>
</evidence>
<dbReference type="GO" id="GO:0006289">
    <property type="term" value="P:nucleotide-excision repair"/>
    <property type="evidence" value="ECO:0007669"/>
    <property type="project" value="InterPro"/>
</dbReference>
<evidence type="ECO:0000256" key="1">
    <source>
        <dbReference type="ARBA" id="ARBA00022722"/>
    </source>
</evidence>
<evidence type="ECO:0000256" key="2">
    <source>
        <dbReference type="ARBA" id="ARBA00022759"/>
    </source>
</evidence>
<keyword evidence="3" id="KW-0227">DNA damage</keyword>
<dbReference type="GO" id="GO:0016787">
    <property type="term" value="F:hydrolase activity"/>
    <property type="evidence" value="ECO:0007669"/>
    <property type="project" value="UniProtKB-KW"/>
</dbReference>
<dbReference type="AlphaFoldDB" id="A0A4R1BBW2"/>
<organism evidence="7 8">
    <name type="scientific">Flaviaesturariibacter flavus</name>
    <dbReference type="NCBI Taxonomy" id="2502780"/>
    <lineage>
        <taxon>Bacteria</taxon>
        <taxon>Pseudomonadati</taxon>
        <taxon>Bacteroidota</taxon>
        <taxon>Chitinophagia</taxon>
        <taxon>Chitinophagales</taxon>
        <taxon>Chitinophagaceae</taxon>
        <taxon>Flaviaestuariibacter</taxon>
    </lineage>
</organism>
<keyword evidence="5" id="KW-0378">Hydrolase</keyword>
<keyword evidence="6" id="KW-0234">DNA repair</keyword>
<sequence length="307" mass="34760">MLNLGYACINVQLAAEGITTNRGMIKRTFLQKGVAYASQLALQNVEALLCILKWNVAQGIRVFRITSELFPWASEYPLESMPDFRAIRAVLEQAGRLPIRVSTHPGPFNKMGGTGATLENTIRDLEIHGQLFDLMGLPPSHWNKINIHVGGAYGDKEATIRRFAENFRRLSVSVRRRLTVENDDKPGLYTVADLLPLHEMTGIPVVFDYFHHSLHNGGMPEEEAFHLAYGTWDMRPVFHFSSSRRDHEEPSAPREAHADFIYEPIRTYGKDVDIVLEAKMKERALERYRTAFGISNIDQGTPKAEPK</sequence>
<evidence type="ECO:0000313" key="7">
    <source>
        <dbReference type="EMBL" id="TCJ14506.1"/>
    </source>
</evidence>
<dbReference type="Pfam" id="PF03851">
    <property type="entry name" value="UvdE"/>
    <property type="match status" value="1"/>
</dbReference>
<keyword evidence="8" id="KW-1185">Reference proteome</keyword>
<evidence type="ECO:0000256" key="5">
    <source>
        <dbReference type="ARBA" id="ARBA00022801"/>
    </source>
</evidence>
<dbReference type="PANTHER" id="PTHR31290:SF5">
    <property type="entry name" value="UV-DAMAGE ENDONUCLEASE"/>
    <property type="match status" value="1"/>
</dbReference>
<dbReference type="EMBL" id="SJZI01000042">
    <property type="protein sequence ID" value="TCJ14506.1"/>
    <property type="molecule type" value="Genomic_DNA"/>
</dbReference>
<dbReference type="OrthoDB" id="9782576at2"/>
<dbReference type="RefSeq" id="WP_131449496.1">
    <property type="nucleotide sequence ID" value="NZ_SJZI01000042.1"/>
</dbReference>
<dbReference type="GO" id="GO:0004519">
    <property type="term" value="F:endonuclease activity"/>
    <property type="evidence" value="ECO:0007669"/>
    <property type="project" value="UniProtKB-KW"/>
</dbReference>
<keyword evidence="4" id="KW-0228">DNA excision</keyword>
<protein>
    <submittedName>
        <fullName evidence="7">UV DNA damage repair endonuclease UvsE</fullName>
    </submittedName>
</protein>
<comment type="caution">
    <text evidence="7">The sequence shown here is derived from an EMBL/GenBank/DDBJ whole genome shotgun (WGS) entry which is preliminary data.</text>
</comment>
<proteinExistence type="predicted"/>
<dbReference type="GO" id="GO:0009411">
    <property type="term" value="P:response to UV"/>
    <property type="evidence" value="ECO:0007669"/>
    <property type="project" value="InterPro"/>
</dbReference>
<accession>A0A4R1BBW2</accession>
<dbReference type="InterPro" id="IPR004601">
    <property type="entry name" value="UvdE"/>
</dbReference>
<evidence type="ECO:0000313" key="8">
    <source>
        <dbReference type="Proteomes" id="UP000295334"/>
    </source>
</evidence>